<name>A0A0P6YEV2_9CHLR</name>
<dbReference type="Gene3D" id="3.40.50.1820">
    <property type="entry name" value="alpha/beta hydrolase"/>
    <property type="match status" value="1"/>
</dbReference>
<dbReference type="PROSITE" id="PS01173">
    <property type="entry name" value="LIPASE_GDXG_HIS"/>
    <property type="match status" value="1"/>
</dbReference>
<dbReference type="AlphaFoldDB" id="A0A0P6YEV2"/>
<evidence type="ECO:0000256" key="2">
    <source>
        <dbReference type="ARBA" id="ARBA00022801"/>
    </source>
</evidence>
<accession>A0A0P6YEV2</accession>
<evidence type="ECO:0000259" key="3">
    <source>
        <dbReference type="Pfam" id="PF07859"/>
    </source>
</evidence>
<dbReference type="GO" id="GO:0004806">
    <property type="term" value="F:triacylglycerol lipase activity"/>
    <property type="evidence" value="ECO:0007669"/>
    <property type="project" value="TreeGrafter"/>
</dbReference>
<comment type="caution">
    <text evidence="4">The sequence shown here is derived from an EMBL/GenBank/DDBJ whole genome shotgun (WGS) entry which is preliminary data.</text>
</comment>
<evidence type="ECO:0000256" key="1">
    <source>
        <dbReference type="ARBA" id="ARBA00010515"/>
    </source>
</evidence>
<keyword evidence="2" id="KW-0378">Hydrolase</keyword>
<dbReference type="InterPro" id="IPR002168">
    <property type="entry name" value="Lipase_GDXG_HIS_AS"/>
</dbReference>
<dbReference type="PANTHER" id="PTHR48081">
    <property type="entry name" value="AB HYDROLASE SUPERFAMILY PROTEIN C4A8.06C"/>
    <property type="match status" value="1"/>
</dbReference>
<dbReference type="EMBL" id="LGKN01000005">
    <property type="protein sequence ID" value="KPL88024.1"/>
    <property type="molecule type" value="Genomic_DNA"/>
</dbReference>
<dbReference type="SUPFAM" id="SSF53474">
    <property type="entry name" value="alpha/beta-Hydrolases"/>
    <property type="match status" value="1"/>
</dbReference>
<evidence type="ECO:0000313" key="4">
    <source>
        <dbReference type="EMBL" id="KPL88024.1"/>
    </source>
</evidence>
<gene>
    <name evidence="4" type="ORF">SE16_08485</name>
</gene>
<dbReference type="InterPro" id="IPR050300">
    <property type="entry name" value="GDXG_lipolytic_enzyme"/>
</dbReference>
<proteinExistence type="inferred from homology"/>
<feature type="domain" description="Alpha/beta hydrolase fold-3" evidence="3">
    <location>
        <begin position="51"/>
        <end position="250"/>
    </location>
</feature>
<evidence type="ECO:0000313" key="5">
    <source>
        <dbReference type="Proteomes" id="UP000050502"/>
    </source>
</evidence>
<comment type="similarity">
    <text evidence="1">Belongs to the 'GDXG' lipolytic enzyme family.</text>
</comment>
<dbReference type="Proteomes" id="UP000050502">
    <property type="component" value="Unassembled WGS sequence"/>
</dbReference>
<sequence>MVREDIAAIRRREARQTRWNRPPRGVRITPAVDAPLPGEWVEPPTPREGVMLYVHGGGYVVGSPRTHRVLTGGLAQTVRMRLFALDYRLAPEHPFPAALDDTVAALQWLAAQGARPLWLAGDSAGGGLVVAALVRARDEGAAPVAGAVLFSPWVDATLSGASLRERAHRDPILTPAFLERCARAYAGDTPRDHPLISPLFADLGGLPPLLIHVGTEEILFDDAARLAQKVQQAGGTACLRVWQGMPHVFPLFPFFTESRLALVESARFVEDGTCPPTLFLETTF</sequence>
<protein>
    <recommendedName>
        <fullName evidence="3">Alpha/beta hydrolase fold-3 domain-containing protein</fullName>
    </recommendedName>
</protein>
<reference evidence="4 5" key="1">
    <citation type="submission" date="2015-07" db="EMBL/GenBank/DDBJ databases">
        <title>Whole genome sequence of Ardenticatena maritima DSM 23922.</title>
        <authorList>
            <person name="Hemp J."/>
            <person name="Ward L.M."/>
            <person name="Pace L.A."/>
            <person name="Fischer W.W."/>
        </authorList>
    </citation>
    <scope>NUCLEOTIDE SEQUENCE [LARGE SCALE GENOMIC DNA]</scope>
    <source>
        <strain evidence="4 5">110S</strain>
    </source>
</reference>
<organism evidence="4 5">
    <name type="scientific">Ardenticatena maritima</name>
    <dbReference type="NCBI Taxonomy" id="872965"/>
    <lineage>
        <taxon>Bacteria</taxon>
        <taxon>Bacillati</taxon>
        <taxon>Chloroflexota</taxon>
        <taxon>Ardenticatenia</taxon>
        <taxon>Ardenticatenales</taxon>
        <taxon>Ardenticatenaceae</taxon>
        <taxon>Ardenticatena</taxon>
    </lineage>
</organism>
<dbReference type="InterPro" id="IPR013094">
    <property type="entry name" value="AB_hydrolase_3"/>
</dbReference>
<dbReference type="PANTHER" id="PTHR48081:SF30">
    <property type="entry name" value="ACETYL-HYDROLASE LIPR-RELATED"/>
    <property type="match status" value="1"/>
</dbReference>
<dbReference type="InterPro" id="IPR029058">
    <property type="entry name" value="AB_hydrolase_fold"/>
</dbReference>
<dbReference type="Pfam" id="PF07859">
    <property type="entry name" value="Abhydrolase_3"/>
    <property type="match status" value="1"/>
</dbReference>